<gene>
    <name evidence="1" type="ORF">N011_22605</name>
</gene>
<dbReference type="Gene3D" id="1.25.10.10">
    <property type="entry name" value="Leucine-rich Repeat Variant"/>
    <property type="match status" value="1"/>
</dbReference>
<organism evidence="1">
    <name type="scientific">Pseudomonas syringae CC1417</name>
    <dbReference type="NCBI Taxonomy" id="1357272"/>
    <lineage>
        <taxon>Bacteria</taxon>
        <taxon>Pseudomonadati</taxon>
        <taxon>Pseudomonadota</taxon>
        <taxon>Gammaproteobacteria</taxon>
        <taxon>Pseudomonadales</taxon>
        <taxon>Pseudomonadaceae</taxon>
        <taxon>Pseudomonas</taxon>
        <taxon>Pseudomonas syringae</taxon>
    </lineage>
</organism>
<dbReference type="EMBL" id="CP159362">
    <property type="protein sequence ID" value="XCN67246.1"/>
    <property type="molecule type" value="Genomic_DNA"/>
</dbReference>
<reference evidence="1" key="2">
    <citation type="submission" date="2024-07" db="EMBL/GenBank/DDBJ databases">
        <title>A complete genome sequence for Pseudomonas syringae CC1417.</title>
        <authorList>
            <person name="Baltrus D.A."/>
        </authorList>
    </citation>
    <scope>NUCLEOTIDE SEQUENCE</scope>
    <source>
        <strain evidence="1">CC1417</strain>
    </source>
</reference>
<protein>
    <submittedName>
        <fullName evidence="1">HEAT repeat domain-containing protein</fullName>
    </submittedName>
</protein>
<dbReference type="AlphaFoldDB" id="A0AAU8LFR9"/>
<reference evidence="1" key="1">
    <citation type="journal article" date="2014" name="Genome Announc.">
        <title>Draft Genome Sequences of a Phylogenetically Diverse Suite of Pseudomonas syringae Strains from Multiple Source Populations.</title>
        <authorList>
            <person name="Baltrus D.A."/>
            <person name="Yourstone S."/>
            <person name="Lind A."/>
            <person name="Guilbaud C."/>
            <person name="Sands D.C."/>
            <person name="Jones C.D."/>
            <person name="Morris C.E."/>
            <person name="Dangl J.L."/>
        </authorList>
    </citation>
    <scope>NUCLEOTIDE SEQUENCE</scope>
    <source>
        <strain evidence="1">CC1417</strain>
    </source>
</reference>
<dbReference type="RefSeq" id="WP_024694751.1">
    <property type="nucleotide sequence ID" value="NZ_CP159362.1"/>
</dbReference>
<evidence type="ECO:0000313" key="1">
    <source>
        <dbReference type="EMBL" id="XCN67246.1"/>
    </source>
</evidence>
<accession>A0AAU8LFR9</accession>
<proteinExistence type="predicted"/>
<sequence>MSDPNGENLLLAFATDSKTSEKRKIAAIKGLGRIQTSSAVETLMELAQVEGDDPVTLAAIEALGDASR</sequence>
<name>A0AAU8LFR9_PSESX</name>
<dbReference type="Pfam" id="PF13646">
    <property type="entry name" value="HEAT_2"/>
    <property type="match status" value="1"/>
</dbReference>
<dbReference type="InterPro" id="IPR011989">
    <property type="entry name" value="ARM-like"/>
</dbReference>